<proteinExistence type="predicted"/>
<sequence>MSVCVYCGKEADTREHIPARNLFSITANVPFITVPSCKTCNSGFQMDEEFFRNFLVSILYEQSQSATILLDNSVARSMRRKPALGLKMFEQMSLVDYYDGFGNYHGKKTAMHIKPAKPKNTSDPTGAGDAFRAGFLAGYLRLIEKKLYGSKLSFELSADELVVCGQMGSVSAVYTVEKYGTQTHQFTLKEFEMRYKDEF</sequence>
<dbReference type="EMBL" id="LCOT01000030">
    <property type="protein sequence ID" value="KKU83059.1"/>
    <property type="molecule type" value="Genomic_DNA"/>
</dbReference>
<comment type="caution">
    <text evidence="4">The sequence shown here is derived from an EMBL/GenBank/DDBJ whole genome shotgun (WGS) entry which is preliminary data.</text>
</comment>
<dbReference type="InterPro" id="IPR002173">
    <property type="entry name" value="Carboh/pur_kinase_PfkB_CS"/>
</dbReference>
<gene>
    <name evidence="4" type="ORF">UY11_C0030G0014</name>
</gene>
<dbReference type="AlphaFoldDB" id="A0A0G1TMM6"/>
<evidence type="ECO:0000256" key="2">
    <source>
        <dbReference type="ARBA" id="ARBA00022777"/>
    </source>
</evidence>
<dbReference type="GO" id="GO:0016301">
    <property type="term" value="F:kinase activity"/>
    <property type="evidence" value="ECO:0007669"/>
    <property type="project" value="UniProtKB-KW"/>
</dbReference>
<feature type="domain" description="Carbohydrate kinase PfkB" evidence="3">
    <location>
        <begin position="107"/>
        <end position="183"/>
    </location>
</feature>
<reference evidence="4 5" key="1">
    <citation type="journal article" date="2015" name="Nature">
        <title>rRNA introns, odd ribosomes, and small enigmatic genomes across a large radiation of phyla.</title>
        <authorList>
            <person name="Brown C.T."/>
            <person name="Hug L.A."/>
            <person name="Thomas B.C."/>
            <person name="Sharon I."/>
            <person name="Castelle C.J."/>
            <person name="Singh A."/>
            <person name="Wilkins M.J."/>
            <person name="Williams K.H."/>
            <person name="Banfield J.F."/>
        </authorList>
    </citation>
    <scope>NUCLEOTIDE SEQUENCE [LARGE SCALE GENOMIC DNA]</scope>
</reference>
<dbReference type="Proteomes" id="UP000034265">
    <property type="component" value="Unassembled WGS sequence"/>
</dbReference>
<organism evidence="4 5">
    <name type="scientific">Candidatus Amesbacteria bacterium GW2011_GWC2_47_8</name>
    <dbReference type="NCBI Taxonomy" id="1618367"/>
    <lineage>
        <taxon>Bacteria</taxon>
        <taxon>Candidatus Amesiibacteriota</taxon>
    </lineage>
</organism>
<dbReference type="InterPro" id="IPR011611">
    <property type="entry name" value="PfkB_dom"/>
</dbReference>
<keyword evidence="1" id="KW-0808">Transferase</keyword>
<protein>
    <submittedName>
        <fullName evidence="4">Adenosine kinase</fullName>
    </submittedName>
</protein>
<evidence type="ECO:0000259" key="3">
    <source>
        <dbReference type="Pfam" id="PF00294"/>
    </source>
</evidence>
<dbReference type="InterPro" id="IPR029056">
    <property type="entry name" value="Ribokinase-like"/>
</dbReference>
<accession>A0A0G1TMM6</accession>
<evidence type="ECO:0000313" key="5">
    <source>
        <dbReference type="Proteomes" id="UP000034265"/>
    </source>
</evidence>
<dbReference type="PROSITE" id="PS00584">
    <property type="entry name" value="PFKB_KINASES_2"/>
    <property type="match status" value="1"/>
</dbReference>
<keyword evidence="2 4" id="KW-0418">Kinase</keyword>
<evidence type="ECO:0000256" key="1">
    <source>
        <dbReference type="ARBA" id="ARBA00022679"/>
    </source>
</evidence>
<name>A0A0G1TMM6_9BACT</name>
<dbReference type="Pfam" id="PF00294">
    <property type="entry name" value="PfkB"/>
    <property type="match status" value="1"/>
</dbReference>
<dbReference type="SUPFAM" id="SSF53613">
    <property type="entry name" value="Ribokinase-like"/>
    <property type="match status" value="1"/>
</dbReference>
<dbReference type="Gene3D" id="3.40.1190.20">
    <property type="match status" value="1"/>
</dbReference>
<evidence type="ECO:0000313" key="4">
    <source>
        <dbReference type="EMBL" id="KKU83059.1"/>
    </source>
</evidence>